<organism evidence="3 4">
    <name type="scientific">Aegilops tauschii subsp. strangulata</name>
    <name type="common">Goatgrass</name>
    <dbReference type="NCBI Taxonomy" id="200361"/>
    <lineage>
        <taxon>Eukaryota</taxon>
        <taxon>Viridiplantae</taxon>
        <taxon>Streptophyta</taxon>
        <taxon>Embryophyta</taxon>
        <taxon>Tracheophyta</taxon>
        <taxon>Spermatophyta</taxon>
        <taxon>Magnoliopsida</taxon>
        <taxon>Liliopsida</taxon>
        <taxon>Poales</taxon>
        <taxon>Poaceae</taxon>
        <taxon>BOP clade</taxon>
        <taxon>Pooideae</taxon>
        <taxon>Triticodae</taxon>
        <taxon>Triticeae</taxon>
        <taxon>Triticinae</taxon>
        <taxon>Aegilops</taxon>
    </lineage>
</organism>
<sequence>MLAPPNTSDTETSYSERDSNSFTVKAGKTKQGQEADRVHVLQSASTHGQAARMSKGCAAFLVGNDGEAPRRLAVPVTLLGHPAIVELLAEAWEKYGYAHEGVVVVPWSVERFQRAVDAARAQERHHHHHYFRLPHLAGCFRPPHVVA</sequence>
<accession>A0A453P3X5</accession>
<evidence type="ECO:0000256" key="2">
    <source>
        <dbReference type="SAM" id="MobiDB-lite"/>
    </source>
</evidence>
<dbReference type="STRING" id="200361.A0A453P3X5"/>
<reference evidence="4" key="1">
    <citation type="journal article" date="2014" name="Science">
        <title>Ancient hybridizations among the ancestral genomes of bread wheat.</title>
        <authorList>
            <consortium name="International Wheat Genome Sequencing Consortium,"/>
            <person name="Marcussen T."/>
            <person name="Sandve S.R."/>
            <person name="Heier L."/>
            <person name="Spannagl M."/>
            <person name="Pfeifer M."/>
            <person name="Jakobsen K.S."/>
            <person name="Wulff B.B."/>
            <person name="Steuernagel B."/>
            <person name="Mayer K.F."/>
            <person name="Olsen O.A."/>
        </authorList>
    </citation>
    <scope>NUCLEOTIDE SEQUENCE [LARGE SCALE GENOMIC DNA]</scope>
    <source>
        <strain evidence="4">cv. AL8/78</strain>
    </source>
</reference>
<keyword evidence="4" id="KW-1185">Reference proteome</keyword>
<evidence type="ECO:0000256" key="1">
    <source>
        <dbReference type="ARBA" id="ARBA00006974"/>
    </source>
</evidence>
<feature type="region of interest" description="Disordered" evidence="2">
    <location>
        <begin position="1"/>
        <end position="35"/>
    </location>
</feature>
<protein>
    <submittedName>
        <fullName evidence="3">Uncharacterized protein</fullName>
    </submittedName>
</protein>
<evidence type="ECO:0000313" key="4">
    <source>
        <dbReference type="Proteomes" id="UP000015105"/>
    </source>
</evidence>
<dbReference type="Pfam" id="PF02519">
    <property type="entry name" value="Auxin_inducible"/>
    <property type="match status" value="1"/>
</dbReference>
<reference evidence="3" key="3">
    <citation type="journal article" date="2017" name="Nature">
        <title>Genome sequence of the progenitor of the wheat D genome Aegilops tauschii.</title>
        <authorList>
            <person name="Luo M.C."/>
            <person name="Gu Y.Q."/>
            <person name="Puiu D."/>
            <person name="Wang H."/>
            <person name="Twardziok S.O."/>
            <person name="Deal K.R."/>
            <person name="Huo N."/>
            <person name="Zhu T."/>
            <person name="Wang L."/>
            <person name="Wang Y."/>
            <person name="McGuire P.E."/>
            <person name="Liu S."/>
            <person name="Long H."/>
            <person name="Ramasamy R.K."/>
            <person name="Rodriguez J.C."/>
            <person name="Van S.L."/>
            <person name="Yuan L."/>
            <person name="Wang Z."/>
            <person name="Xia Z."/>
            <person name="Xiao L."/>
            <person name="Anderson O.D."/>
            <person name="Ouyang S."/>
            <person name="Liang Y."/>
            <person name="Zimin A.V."/>
            <person name="Pertea G."/>
            <person name="Qi P."/>
            <person name="Bennetzen J.L."/>
            <person name="Dai X."/>
            <person name="Dawson M.W."/>
            <person name="Muller H.G."/>
            <person name="Kugler K."/>
            <person name="Rivarola-Duarte L."/>
            <person name="Spannagl M."/>
            <person name="Mayer K.F.X."/>
            <person name="Lu F.H."/>
            <person name="Bevan M.W."/>
            <person name="Leroy P."/>
            <person name="Li P."/>
            <person name="You F.M."/>
            <person name="Sun Q."/>
            <person name="Liu Z."/>
            <person name="Lyons E."/>
            <person name="Wicker T."/>
            <person name="Salzberg S.L."/>
            <person name="Devos K.M."/>
            <person name="Dvorak J."/>
        </authorList>
    </citation>
    <scope>NUCLEOTIDE SEQUENCE [LARGE SCALE GENOMIC DNA]</scope>
    <source>
        <strain evidence="3">cv. AL8/78</strain>
    </source>
</reference>
<reference evidence="3" key="5">
    <citation type="journal article" date="2021" name="G3 (Bethesda)">
        <title>Aegilops tauschii genome assembly Aet v5.0 features greater sequence contiguity and improved annotation.</title>
        <authorList>
            <person name="Wang L."/>
            <person name="Zhu T."/>
            <person name="Rodriguez J.C."/>
            <person name="Deal K.R."/>
            <person name="Dubcovsky J."/>
            <person name="McGuire P.E."/>
            <person name="Lux T."/>
            <person name="Spannagl M."/>
            <person name="Mayer K.F.X."/>
            <person name="Baldrich P."/>
            <person name="Meyers B.C."/>
            <person name="Huo N."/>
            <person name="Gu Y.Q."/>
            <person name="Zhou H."/>
            <person name="Devos K.M."/>
            <person name="Bennetzen J.L."/>
            <person name="Unver T."/>
            <person name="Budak H."/>
            <person name="Gulick P.J."/>
            <person name="Galiba G."/>
            <person name="Kalapos B."/>
            <person name="Nelson D.R."/>
            <person name="Li P."/>
            <person name="You F.M."/>
            <person name="Luo M.C."/>
            <person name="Dvorak J."/>
        </authorList>
    </citation>
    <scope>NUCLEOTIDE SEQUENCE [LARGE SCALE GENOMIC DNA]</scope>
    <source>
        <strain evidence="3">cv. AL8/78</strain>
    </source>
</reference>
<reference evidence="4" key="2">
    <citation type="journal article" date="2017" name="Nat. Plants">
        <title>The Aegilops tauschii genome reveals multiple impacts of transposons.</title>
        <authorList>
            <person name="Zhao G."/>
            <person name="Zou C."/>
            <person name="Li K."/>
            <person name="Wang K."/>
            <person name="Li T."/>
            <person name="Gao L."/>
            <person name="Zhang X."/>
            <person name="Wang H."/>
            <person name="Yang Z."/>
            <person name="Liu X."/>
            <person name="Jiang W."/>
            <person name="Mao L."/>
            <person name="Kong X."/>
            <person name="Jiao Y."/>
            <person name="Jia J."/>
        </authorList>
    </citation>
    <scope>NUCLEOTIDE SEQUENCE [LARGE SCALE GENOMIC DNA]</scope>
    <source>
        <strain evidence="4">cv. AL8/78</strain>
    </source>
</reference>
<name>A0A453P3X5_AEGTS</name>
<dbReference type="GO" id="GO:0009733">
    <property type="term" value="P:response to auxin"/>
    <property type="evidence" value="ECO:0007669"/>
    <property type="project" value="InterPro"/>
</dbReference>
<proteinExistence type="inferred from homology"/>
<dbReference type="InterPro" id="IPR003676">
    <property type="entry name" value="SAUR_fam"/>
</dbReference>
<dbReference type="PANTHER" id="PTHR31374">
    <property type="entry name" value="AUXIN-INDUCED PROTEIN-LIKE-RELATED"/>
    <property type="match status" value="1"/>
</dbReference>
<dbReference type="EnsemblPlants" id="AET6Gv20597200.1">
    <property type="protein sequence ID" value="AET6Gv20597200.1"/>
    <property type="gene ID" value="AET6Gv20597200"/>
</dbReference>
<reference evidence="3" key="4">
    <citation type="submission" date="2019-03" db="UniProtKB">
        <authorList>
            <consortium name="EnsemblPlants"/>
        </authorList>
    </citation>
    <scope>IDENTIFICATION</scope>
</reference>
<feature type="compositionally biased region" description="Polar residues" evidence="2">
    <location>
        <begin position="1"/>
        <end position="13"/>
    </location>
</feature>
<comment type="similarity">
    <text evidence="1">Belongs to the ARG7 family.</text>
</comment>
<dbReference type="PANTHER" id="PTHR31374:SF308">
    <property type="entry name" value="AUXIN-RESPONSIVE PROTEIN SAUR32"/>
    <property type="match status" value="1"/>
</dbReference>
<dbReference type="Proteomes" id="UP000015105">
    <property type="component" value="Chromosome 6D"/>
</dbReference>
<dbReference type="Gramene" id="AET6Gv20597200.1">
    <property type="protein sequence ID" value="AET6Gv20597200.1"/>
    <property type="gene ID" value="AET6Gv20597200"/>
</dbReference>
<dbReference type="AlphaFoldDB" id="A0A453P3X5"/>
<evidence type="ECO:0000313" key="3">
    <source>
        <dbReference type="EnsemblPlants" id="AET6Gv20597200.1"/>
    </source>
</evidence>